<dbReference type="InterPro" id="IPR011257">
    <property type="entry name" value="DNA_glycosylase"/>
</dbReference>
<dbReference type="Gene3D" id="1.10.340.30">
    <property type="entry name" value="Hypothetical protein, domain 2"/>
    <property type="match status" value="1"/>
</dbReference>
<evidence type="ECO:0000256" key="1">
    <source>
        <dbReference type="ARBA" id="ARBA00022763"/>
    </source>
</evidence>
<dbReference type="GO" id="GO:0032993">
    <property type="term" value="C:protein-DNA complex"/>
    <property type="evidence" value="ECO:0007669"/>
    <property type="project" value="TreeGrafter"/>
</dbReference>
<reference evidence="4 5" key="1">
    <citation type="submission" date="2016-10" db="EMBL/GenBank/DDBJ databases">
        <authorList>
            <person name="de Groot N.N."/>
        </authorList>
    </citation>
    <scope>NUCLEOTIDE SEQUENCE [LARGE SCALE GENOMIC DNA]</scope>
    <source>
        <strain evidence="4 5">Nm146</strain>
    </source>
</reference>
<dbReference type="PANTHER" id="PTHR43003:SF5">
    <property type="entry name" value="DNA-3-METHYLADENINE GLYCOSYLASE"/>
    <property type="match status" value="1"/>
</dbReference>
<dbReference type="GO" id="GO:0043916">
    <property type="term" value="F:DNA-7-methylguanine glycosylase activity"/>
    <property type="evidence" value="ECO:0007669"/>
    <property type="project" value="TreeGrafter"/>
</dbReference>
<keyword evidence="1" id="KW-0227">DNA damage</keyword>
<accession>A0A1I4M371</accession>
<dbReference type="EMBL" id="FOUF01000003">
    <property type="protein sequence ID" value="SFL97417.1"/>
    <property type="molecule type" value="Genomic_DNA"/>
</dbReference>
<dbReference type="SUPFAM" id="SSF48150">
    <property type="entry name" value="DNA-glycosylase"/>
    <property type="match status" value="1"/>
</dbReference>
<dbReference type="Proteomes" id="UP000601736">
    <property type="component" value="Unassembled WGS sequence"/>
</dbReference>
<gene>
    <name evidence="3" type="ORF">NMYAN_10160</name>
    <name evidence="4" type="ORF">SAMN05421880_10383</name>
</gene>
<evidence type="ECO:0000313" key="5">
    <source>
        <dbReference type="Proteomes" id="UP000199561"/>
    </source>
</evidence>
<protein>
    <submittedName>
        <fullName evidence="3">3-methyladenine DNA glycosylase 2</fullName>
    </submittedName>
    <submittedName>
        <fullName evidence="4">DNA-3-methyladenine glycosylase II</fullName>
    </submittedName>
</protein>
<dbReference type="GO" id="GO:0006285">
    <property type="term" value="P:base-excision repair, AP site formation"/>
    <property type="evidence" value="ECO:0007669"/>
    <property type="project" value="TreeGrafter"/>
</dbReference>
<evidence type="ECO:0000313" key="4">
    <source>
        <dbReference type="EMBL" id="SFL97417.1"/>
    </source>
</evidence>
<sequence length="160" mass="17714">MAAAISLHRKLIQLVGLQYSSSLYCYPYARHVADLSIGDLRQAGFSQSKAQTLLTVSQMFVSGELILNNTQKEPPIKQICQQLLKIHGIGSWTVNYALLRGYGWLSGSLHDDAAVAPGLHVLLNPAEVTDENQAQQWLENFVPWRTLVAAHLWELVFSGG</sequence>
<evidence type="ECO:0000313" key="3">
    <source>
        <dbReference type="EMBL" id="CAE6484312.1"/>
    </source>
</evidence>
<name>A0A1I4M371_9PROT</name>
<dbReference type="AlphaFoldDB" id="A0A1I4M371"/>
<dbReference type="GO" id="GO:0032131">
    <property type="term" value="F:alkylated DNA binding"/>
    <property type="evidence" value="ECO:0007669"/>
    <property type="project" value="TreeGrafter"/>
</dbReference>
<evidence type="ECO:0000256" key="2">
    <source>
        <dbReference type="ARBA" id="ARBA00023204"/>
    </source>
</evidence>
<dbReference type="Proteomes" id="UP000199561">
    <property type="component" value="Unassembled WGS sequence"/>
</dbReference>
<reference evidence="3" key="2">
    <citation type="submission" date="2021-02" db="EMBL/GenBank/DDBJ databases">
        <authorList>
            <person name="Han P."/>
        </authorList>
    </citation>
    <scope>NUCLEOTIDE SEQUENCE</scope>
    <source>
        <strain evidence="3">Nitrosomonas nitrosa 18-3D</strain>
    </source>
</reference>
<dbReference type="InterPro" id="IPR051912">
    <property type="entry name" value="Alkylbase_DNA_Glycosylase/TA"/>
</dbReference>
<keyword evidence="5" id="KW-1185">Reference proteome</keyword>
<dbReference type="PANTHER" id="PTHR43003">
    <property type="entry name" value="DNA-3-METHYLADENINE GLYCOSYLASE"/>
    <property type="match status" value="1"/>
</dbReference>
<dbReference type="EMBL" id="CAJNAP010000001">
    <property type="protein sequence ID" value="CAE6484312.1"/>
    <property type="molecule type" value="Genomic_DNA"/>
</dbReference>
<dbReference type="GO" id="GO:0006307">
    <property type="term" value="P:DNA alkylation repair"/>
    <property type="evidence" value="ECO:0007669"/>
    <property type="project" value="TreeGrafter"/>
</dbReference>
<organism evidence="4 5">
    <name type="scientific">Nitrosomonas nitrosa</name>
    <dbReference type="NCBI Taxonomy" id="52442"/>
    <lineage>
        <taxon>Bacteria</taxon>
        <taxon>Pseudomonadati</taxon>
        <taxon>Pseudomonadota</taxon>
        <taxon>Betaproteobacteria</taxon>
        <taxon>Nitrosomonadales</taxon>
        <taxon>Nitrosomonadaceae</taxon>
        <taxon>Nitrosomonas</taxon>
    </lineage>
</organism>
<dbReference type="GO" id="GO:0008725">
    <property type="term" value="F:DNA-3-methyladenine glycosylase activity"/>
    <property type="evidence" value="ECO:0007669"/>
    <property type="project" value="TreeGrafter"/>
</dbReference>
<keyword evidence="2" id="KW-0234">DNA repair</keyword>
<proteinExistence type="predicted"/>
<dbReference type="STRING" id="52442.SAMN05421880_10383"/>